<feature type="region of interest" description="Disordered" evidence="1">
    <location>
        <begin position="75"/>
        <end position="136"/>
    </location>
</feature>
<evidence type="ECO:0000313" key="3">
    <source>
        <dbReference type="EMBL" id="SYV97185.1"/>
    </source>
</evidence>
<keyword evidence="4" id="KW-1185">Reference proteome</keyword>
<gene>
    <name evidence="3" type="ORF">NCTC10132_00544</name>
</gene>
<sequence length="255" mass="28145">MMPKKAKLILLISGVGLTSTAALSTIVYTTTPEQKKFKFVIDNNAKPNIQNEDVDLSKSKVSAFDYNLPKKEKKIVQPDPKPIVEPPKVLVDPIIKNPEKPKPQPIPEPEPIPEPKPQPVPEPQPVPIIPPKDEPKKPLKIKKKIKHGDIEFEADLEVIPDREYDVSDIDKGITNRIPYIAEVTPDVTNVSNGASAANIKKTLGRATTKAKEIGAHFNNDYGYGAALSNDNKTIEEKQAYINADGNAPDHFGNLW</sequence>
<dbReference type="KEGG" id="medw:NCTC10132_00544"/>
<evidence type="ECO:0000256" key="2">
    <source>
        <dbReference type="SAM" id="SignalP"/>
    </source>
</evidence>
<evidence type="ECO:0000313" key="4">
    <source>
        <dbReference type="Proteomes" id="UP000257559"/>
    </source>
</evidence>
<accession>A0A3B0PR54</accession>
<protein>
    <submittedName>
        <fullName evidence="3">Uncharacterized protein</fullName>
    </submittedName>
</protein>
<name>A0A3B0PR54_9BACT</name>
<feature type="signal peptide" evidence="2">
    <location>
        <begin position="1"/>
        <end position="21"/>
    </location>
</feature>
<dbReference type="Proteomes" id="UP000257559">
    <property type="component" value="Chromosome"/>
</dbReference>
<keyword evidence="2" id="KW-0732">Signal</keyword>
<evidence type="ECO:0000256" key="1">
    <source>
        <dbReference type="SAM" id="MobiDB-lite"/>
    </source>
</evidence>
<dbReference type="EMBL" id="LS991951">
    <property type="protein sequence ID" value="SYV97185.1"/>
    <property type="molecule type" value="Genomic_DNA"/>
</dbReference>
<feature type="non-terminal residue" evidence="3">
    <location>
        <position position="255"/>
    </location>
</feature>
<dbReference type="AlphaFoldDB" id="A0A3B0PR54"/>
<feature type="compositionally biased region" description="Pro residues" evidence="1">
    <location>
        <begin position="103"/>
        <end position="130"/>
    </location>
</feature>
<feature type="chain" id="PRO_5017363815" evidence="2">
    <location>
        <begin position="22"/>
        <end position="255"/>
    </location>
</feature>
<reference evidence="4" key="1">
    <citation type="submission" date="2018-06" db="EMBL/GenBank/DDBJ databases">
        <authorList>
            <consortium name="Pathogen Informatics"/>
        </authorList>
    </citation>
    <scope>NUCLEOTIDE SEQUENCE [LARGE SCALE GENOMIC DNA]</scope>
    <source>
        <strain evidence="4">NCTC10132</strain>
    </source>
</reference>
<organism evidence="3 4">
    <name type="scientific">Mycoplasmopsis edwardii</name>
    <dbReference type="NCBI Taxonomy" id="53558"/>
    <lineage>
        <taxon>Bacteria</taxon>
        <taxon>Bacillati</taxon>
        <taxon>Mycoplasmatota</taxon>
        <taxon>Mycoplasmoidales</taxon>
        <taxon>Metamycoplasmataceae</taxon>
        <taxon>Mycoplasmopsis</taxon>
    </lineage>
</organism>
<proteinExistence type="predicted"/>